<evidence type="ECO:0000313" key="2">
    <source>
        <dbReference type="Proteomes" id="UP000036681"/>
    </source>
</evidence>
<organism evidence="2 3">
    <name type="scientific">Ascaris lumbricoides</name>
    <name type="common">Giant roundworm</name>
    <dbReference type="NCBI Taxonomy" id="6252"/>
    <lineage>
        <taxon>Eukaryota</taxon>
        <taxon>Metazoa</taxon>
        <taxon>Ecdysozoa</taxon>
        <taxon>Nematoda</taxon>
        <taxon>Chromadorea</taxon>
        <taxon>Rhabditida</taxon>
        <taxon>Spirurina</taxon>
        <taxon>Ascaridomorpha</taxon>
        <taxon>Ascaridoidea</taxon>
        <taxon>Ascarididae</taxon>
        <taxon>Ascaris</taxon>
    </lineage>
</organism>
<dbReference type="Proteomes" id="UP000036681">
    <property type="component" value="Unplaced"/>
</dbReference>
<sequence length="495" mass="56726">MNCFEFLAGHYLLKSGNTIIPNLIDVNSCLQRCTNADMLYGFVCRSAMIMYEHNDCILSEWNRKQRPDRFSHTNKFNIDYYERKCGLEEEAINGNEKMNSSSTKSVQLNFHNASSTDRQAHRRTDTRHNIRLMRRVIANRRPIIYQQNIVHSKSSQKMQKWTTPAEISSEFTLPPARWAIRPTISLHNISDYHLGGISPNVRGSFHATQSAIKHTPLRPGPIISHRPIRPVNRVNTAQVALSVLTSSETDSRIFLSEEVIDENDVSRSAPEKKLERLTFVPLGEKGKRHLRNATECFKKVPNRELMGFDEETLMGINVDDCLRRCVLSATTFICLSINYNRITMSCKLNDGSAYLNDAELRRSPQSDYYEATCLLGMLVMKREDDMNNSRKEHRSQSPQEIELVENVAYNLTKFQECFSVRENVVVYELNGFVAENVTSLGDLPWAIFVAEMLVDCVHNDMHTLISPLLAESDIWTIIKPSNISVNNDDYYDSTL</sequence>
<feature type="domain" description="Apple" evidence="1">
    <location>
        <begin position="3"/>
        <end position="85"/>
    </location>
</feature>
<protein>
    <submittedName>
        <fullName evidence="3">Apple domain-containing protein</fullName>
    </submittedName>
</protein>
<keyword evidence="2" id="KW-1185">Reference proteome</keyword>
<dbReference type="InterPro" id="IPR052774">
    <property type="entry name" value="Celegans_DevNeuronal_Protein"/>
</dbReference>
<dbReference type="AlphaFoldDB" id="A0A0M3ILR8"/>
<dbReference type="PANTHER" id="PTHR47327">
    <property type="entry name" value="FI18240P1-RELATED"/>
    <property type="match status" value="1"/>
</dbReference>
<dbReference type="CDD" id="cd01099">
    <property type="entry name" value="PAN_AP_HGF"/>
    <property type="match status" value="2"/>
</dbReference>
<dbReference type="GO" id="GO:0009653">
    <property type="term" value="P:anatomical structure morphogenesis"/>
    <property type="evidence" value="ECO:0007669"/>
    <property type="project" value="TreeGrafter"/>
</dbReference>
<evidence type="ECO:0000313" key="3">
    <source>
        <dbReference type="WBParaSite" id="ALUE_0001969601-mRNA-1"/>
    </source>
</evidence>
<dbReference type="InterPro" id="IPR003609">
    <property type="entry name" value="Pan_app"/>
</dbReference>
<dbReference type="Pfam" id="PF00024">
    <property type="entry name" value="PAN_1"/>
    <property type="match status" value="2"/>
</dbReference>
<feature type="domain" description="Apple" evidence="1">
    <location>
        <begin position="296"/>
        <end position="373"/>
    </location>
</feature>
<proteinExistence type="predicted"/>
<name>A0A0M3ILR8_ASCLU</name>
<dbReference type="PROSITE" id="PS50948">
    <property type="entry name" value="PAN"/>
    <property type="match status" value="2"/>
</dbReference>
<reference evidence="3" key="1">
    <citation type="submission" date="2017-02" db="UniProtKB">
        <authorList>
            <consortium name="WormBaseParasite"/>
        </authorList>
    </citation>
    <scope>IDENTIFICATION</scope>
</reference>
<dbReference type="SMART" id="SM00473">
    <property type="entry name" value="PAN_AP"/>
    <property type="match status" value="2"/>
</dbReference>
<dbReference type="SUPFAM" id="SSF57414">
    <property type="entry name" value="Hairpin loop containing domain-like"/>
    <property type="match status" value="2"/>
</dbReference>
<dbReference type="WBParaSite" id="ALUE_0001969601-mRNA-1">
    <property type="protein sequence ID" value="ALUE_0001969601-mRNA-1"/>
    <property type="gene ID" value="ALUE_0001969601"/>
</dbReference>
<accession>A0A0M3ILR8</accession>
<evidence type="ECO:0000259" key="1">
    <source>
        <dbReference type="PROSITE" id="PS50948"/>
    </source>
</evidence>
<dbReference type="PANTHER" id="PTHR47327:SF1">
    <property type="entry name" value="RE15579P"/>
    <property type="match status" value="1"/>
</dbReference>
<dbReference type="Gene3D" id="3.50.4.10">
    <property type="entry name" value="Hepatocyte Growth Factor"/>
    <property type="match status" value="2"/>
</dbReference>